<protein>
    <submittedName>
        <fullName evidence="1">Uncharacterized protein</fullName>
    </submittedName>
</protein>
<dbReference type="AlphaFoldDB" id="A0AAN9PYP0"/>
<dbReference type="Proteomes" id="UP001367508">
    <property type="component" value="Unassembled WGS sequence"/>
</dbReference>
<gene>
    <name evidence="1" type="ORF">VNO77_34649</name>
</gene>
<accession>A0AAN9PYP0</accession>
<evidence type="ECO:0000313" key="1">
    <source>
        <dbReference type="EMBL" id="KAK7316026.1"/>
    </source>
</evidence>
<sequence>MLATPIFEDNQKPIKYHSDWANFLLYFKSRICMENHRTHLNIHDQQQAETCKLGKNATHSKESQEARIASGNICHQTASSNLKVTGKGLMHPYTIIDFVSNQLTNISFEGEKRKGTKKANTQLNPPWSKHCTKIWF</sequence>
<comment type="caution">
    <text evidence="1">The sequence shown here is derived from an EMBL/GenBank/DDBJ whole genome shotgun (WGS) entry which is preliminary data.</text>
</comment>
<dbReference type="EMBL" id="JAYMYQ010000008">
    <property type="protein sequence ID" value="KAK7316026.1"/>
    <property type="molecule type" value="Genomic_DNA"/>
</dbReference>
<organism evidence="1 2">
    <name type="scientific">Canavalia gladiata</name>
    <name type="common">Sword bean</name>
    <name type="synonym">Dolichos gladiatus</name>
    <dbReference type="NCBI Taxonomy" id="3824"/>
    <lineage>
        <taxon>Eukaryota</taxon>
        <taxon>Viridiplantae</taxon>
        <taxon>Streptophyta</taxon>
        <taxon>Embryophyta</taxon>
        <taxon>Tracheophyta</taxon>
        <taxon>Spermatophyta</taxon>
        <taxon>Magnoliopsida</taxon>
        <taxon>eudicotyledons</taxon>
        <taxon>Gunneridae</taxon>
        <taxon>Pentapetalae</taxon>
        <taxon>rosids</taxon>
        <taxon>fabids</taxon>
        <taxon>Fabales</taxon>
        <taxon>Fabaceae</taxon>
        <taxon>Papilionoideae</taxon>
        <taxon>50 kb inversion clade</taxon>
        <taxon>NPAAA clade</taxon>
        <taxon>indigoferoid/millettioid clade</taxon>
        <taxon>Phaseoleae</taxon>
        <taxon>Canavalia</taxon>
    </lineage>
</organism>
<name>A0AAN9PYP0_CANGL</name>
<reference evidence="1 2" key="1">
    <citation type="submission" date="2024-01" db="EMBL/GenBank/DDBJ databases">
        <title>The genomes of 5 underutilized Papilionoideae crops provide insights into root nodulation and disease resistanc.</title>
        <authorList>
            <person name="Jiang F."/>
        </authorList>
    </citation>
    <scope>NUCLEOTIDE SEQUENCE [LARGE SCALE GENOMIC DNA]</scope>
    <source>
        <strain evidence="1">LVBAO_FW01</strain>
        <tissue evidence="1">Leaves</tissue>
    </source>
</reference>
<keyword evidence="2" id="KW-1185">Reference proteome</keyword>
<evidence type="ECO:0000313" key="2">
    <source>
        <dbReference type="Proteomes" id="UP001367508"/>
    </source>
</evidence>
<proteinExistence type="predicted"/>